<dbReference type="GO" id="GO:0016301">
    <property type="term" value="F:kinase activity"/>
    <property type="evidence" value="ECO:0007669"/>
    <property type="project" value="UniProtKB-KW"/>
</dbReference>
<evidence type="ECO:0000256" key="2">
    <source>
        <dbReference type="ARBA" id="ARBA00022679"/>
    </source>
</evidence>
<dbReference type="EMBL" id="FOAA01000008">
    <property type="protein sequence ID" value="SEL04645.1"/>
    <property type="molecule type" value="Genomic_DNA"/>
</dbReference>
<dbReference type="STRING" id="1396821.SAMN05444515_10896"/>
<feature type="domain" description="ABC1 atypical kinase-like" evidence="5">
    <location>
        <begin position="101"/>
        <end position="342"/>
    </location>
</feature>
<keyword evidence="4" id="KW-0067">ATP-binding</keyword>
<evidence type="ECO:0000259" key="5">
    <source>
        <dbReference type="Pfam" id="PF03109"/>
    </source>
</evidence>
<accession>A0A1H7M1P0</accession>
<evidence type="ECO:0000256" key="4">
    <source>
        <dbReference type="ARBA" id="ARBA00022840"/>
    </source>
</evidence>
<dbReference type="AlphaFoldDB" id="A0A1H7M1P0"/>
<reference evidence="7" key="1">
    <citation type="submission" date="2016-10" db="EMBL/GenBank/DDBJ databases">
        <authorList>
            <person name="Varghese N."/>
            <person name="Submissions S."/>
        </authorList>
    </citation>
    <scope>NUCLEOTIDE SEQUENCE [LARGE SCALE GENOMIC DNA]</scope>
    <source>
        <strain evidence="7">DSM 241</strain>
    </source>
</reference>
<evidence type="ECO:0000313" key="7">
    <source>
        <dbReference type="Proteomes" id="UP000199256"/>
    </source>
</evidence>
<dbReference type="RefSeq" id="WP_090253445.1">
    <property type="nucleotide sequence ID" value="NZ_FOAA01000008.1"/>
</dbReference>
<protein>
    <submittedName>
        <fullName evidence="6">Predicted unusual protein kinase regulating ubiquinone biosynthesis, AarF/ABC1/UbiB family</fullName>
    </submittedName>
</protein>
<dbReference type="InterPro" id="IPR004147">
    <property type="entry name" value="ABC1_dom"/>
</dbReference>
<evidence type="ECO:0000256" key="3">
    <source>
        <dbReference type="ARBA" id="ARBA00022741"/>
    </source>
</evidence>
<proteinExistence type="inferred from homology"/>
<dbReference type="GO" id="GO:0006744">
    <property type="term" value="P:ubiquinone biosynthetic process"/>
    <property type="evidence" value="ECO:0007669"/>
    <property type="project" value="TreeGrafter"/>
</dbReference>
<dbReference type="PANTHER" id="PTHR43851">
    <property type="match status" value="1"/>
</dbReference>
<sequence length="450" mass="51148">MSDQGKRRSNPVPSSRFGRLWHLGMASGTLAAGIGFKGLTELTRKSNGSRPARIDLPGKHAQRFTNRLARMRGAVMKMGQLMSMDGTDLLNEEASEIMGALRQAAEPMPLGQLSGVLNREYGKGWEQQFRHMDLTPIAAASIGQVHRAETRDGRTLALKIQFPGVRESIDSDINNLAFLFRQFRVMPAGVDLGPLFEEARLQLHRETDYQTEAESLQAYGAMVGDDPNLFVPRLHPDLSTENILAMDFAPGEPVDRMISGDYPREDRDRVATLLSRLGFRELFDFGLVQTDPNFSNYLYDMESGRVSLLDFGAAHRVQPHWVEVYRHLGQAAYSQDREDMRQACIELGYLKEDSDSDDVNEMLDLLLLSGEPLRHEGPYDFGASDLFERVYYRGKDLFMDERFRHMPEPATLFLHRKFMGMFLLCRKLRARVDIGGMMRPYLGLEKPYRT</sequence>
<dbReference type="InterPro" id="IPR051409">
    <property type="entry name" value="Atypical_kinase_ADCK"/>
</dbReference>
<dbReference type="OrthoDB" id="9795390at2"/>
<comment type="similarity">
    <text evidence="1">Belongs to the protein kinase superfamily. ADCK protein kinase family.</text>
</comment>
<keyword evidence="6" id="KW-0418">Kinase</keyword>
<dbReference type="Pfam" id="PF03109">
    <property type="entry name" value="ABC1"/>
    <property type="match status" value="1"/>
</dbReference>
<keyword evidence="7" id="KW-1185">Reference proteome</keyword>
<gene>
    <name evidence="6" type="ORF">SAMN05444515_10896</name>
</gene>
<dbReference type="GO" id="GO:0005524">
    <property type="term" value="F:ATP binding"/>
    <property type="evidence" value="ECO:0007669"/>
    <property type="project" value="UniProtKB-KW"/>
</dbReference>
<dbReference type="SUPFAM" id="SSF56112">
    <property type="entry name" value="Protein kinase-like (PK-like)"/>
    <property type="match status" value="1"/>
</dbReference>
<name>A0A1H7M1P0_9GAMM</name>
<dbReference type="InterPro" id="IPR034646">
    <property type="entry name" value="ADCK3_dom"/>
</dbReference>
<dbReference type="CDD" id="cd13970">
    <property type="entry name" value="ABC1_ADCK3"/>
    <property type="match status" value="1"/>
</dbReference>
<dbReference type="Proteomes" id="UP000199256">
    <property type="component" value="Unassembled WGS sequence"/>
</dbReference>
<organism evidence="6 7">
    <name type="scientific">Ectothiorhodospira marina</name>
    <dbReference type="NCBI Taxonomy" id="1396821"/>
    <lineage>
        <taxon>Bacteria</taxon>
        <taxon>Pseudomonadati</taxon>
        <taxon>Pseudomonadota</taxon>
        <taxon>Gammaproteobacteria</taxon>
        <taxon>Chromatiales</taxon>
        <taxon>Ectothiorhodospiraceae</taxon>
        <taxon>Ectothiorhodospira</taxon>
    </lineage>
</organism>
<dbReference type="InterPro" id="IPR011009">
    <property type="entry name" value="Kinase-like_dom_sf"/>
</dbReference>
<dbReference type="PANTHER" id="PTHR43851:SF3">
    <property type="entry name" value="COENZYME Q8"/>
    <property type="match status" value="1"/>
</dbReference>
<keyword evidence="6" id="KW-0830">Ubiquinone</keyword>
<evidence type="ECO:0000313" key="6">
    <source>
        <dbReference type="EMBL" id="SEL04645.1"/>
    </source>
</evidence>
<keyword evidence="2" id="KW-0808">Transferase</keyword>
<keyword evidence="3" id="KW-0547">Nucleotide-binding</keyword>
<evidence type="ECO:0000256" key="1">
    <source>
        <dbReference type="ARBA" id="ARBA00009670"/>
    </source>
</evidence>